<reference evidence="14 15" key="1">
    <citation type="submission" date="2009-01" db="EMBL/GenBank/DDBJ databases">
        <title>Complete sequence of Clostridium cellulolyticum H10.</title>
        <authorList>
            <consortium name="US DOE Joint Genome Institute"/>
            <person name="Lucas S."/>
            <person name="Copeland A."/>
            <person name="Lapidus A."/>
            <person name="Glavina del Rio T."/>
            <person name="Dalin E."/>
            <person name="Tice H."/>
            <person name="Bruce D."/>
            <person name="Goodwin L."/>
            <person name="Pitluck S."/>
            <person name="Chertkov O."/>
            <person name="Saunders E."/>
            <person name="Brettin T."/>
            <person name="Detter J.C."/>
            <person name="Han C."/>
            <person name="Larimer F."/>
            <person name="Land M."/>
            <person name="Hauser L."/>
            <person name="Kyrpides N."/>
            <person name="Ivanova N."/>
            <person name="Zhou J."/>
            <person name="Richardson P."/>
        </authorList>
    </citation>
    <scope>NUCLEOTIDE SEQUENCE [LARGE SCALE GENOMIC DNA]</scope>
    <source>
        <strain evidence="15">ATCC 35319 / DSM 5812 / JCM 6584 / H10</strain>
    </source>
</reference>
<evidence type="ECO:0000259" key="13">
    <source>
        <dbReference type="PROSITE" id="PS50110"/>
    </source>
</evidence>
<comment type="function">
    <text evidence="9">May play the central regulatory role in sporulation. It may be an element of the effector pathway responsible for the activation of sporulation genes in response to nutritional stress. Spo0A may act in concert with spo0H (a sigma factor) to control the expression of some genes that are critical to the sporulation process.</text>
</comment>
<gene>
    <name evidence="14" type="ordered locus">Ccel_1228</name>
</gene>
<dbReference type="Proteomes" id="UP000001349">
    <property type="component" value="Chromosome"/>
</dbReference>
<organism evidence="14 15">
    <name type="scientific">Ruminiclostridium cellulolyticum (strain ATCC 35319 / DSM 5812 / JCM 6584 / H10)</name>
    <name type="common">Clostridium cellulolyticum</name>
    <dbReference type="NCBI Taxonomy" id="394503"/>
    <lineage>
        <taxon>Bacteria</taxon>
        <taxon>Bacillati</taxon>
        <taxon>Bacillota</taxon>
        <taxon>Clostridia</taxon>
        <taxon>Eubacteriales</taxon>
        <taxon>Oscillospiraceae</taxon>
        <taxon>Ruminiclostridium</taxon>
    </lineage>
</organism>
<dbReference type="InterPro" id="IPR018060">
    <property type="entry name" value="HTH_AraC"/>
</dbReference>
<dbReference type="SMART" id="SM00342">
    <property type="entry name" value="HTH_ARAC"/>
    <property type="match status" value="1"/>
</dbReference>
<dbReference type="GO" id="GO:0005737">
    <property type="term" value="C:cytoplasm"/>
    <property type="evidence" value="ECO:0007669"/>
    <property type="project" value="UniProtKB-SubCell"/>
</dbReference>
<dbReference type="InterPro" id="IPR051552">
    <property type="entry name" value="HptR"/>
</dbReference>
<dbReference type="InterPro" id="IPR001789">
    <property type="entry name" value="Sig_transdc_resp-reg_receiver"/>
</dbReference>
<dbReference type="GO" id="GO:0003700">
    <property type="term" value="F:DNA-binding transcription factor activity"/>
    <property type="evidence" value="ECO:0007669"/>
    <property type="project" value="InterPro"/>
</dbReference>
<keyword evidence="7" id="KW-0238">DNA-binding</keyword>
<dbReference type="STRING" id="394503.Ccel_1228"/>
<comment type="subcellular location">
    <subcellularLocation>
        <location evidence="1">Cytoplasm</location>
    </subcellularLocation>
</comment>
<keyword evidence="11" id="KW-0175">Coiled coil</keyword>
<evidence type="ECO:0000256" key="8">
    <source>
        <dbReference type="ARBA" id="ARBA00023163"/>
    </source>
</evidence>
<sequence length="532" mass="61158">MYKIFLVDDEVVVRHGIRDCINWEQTDFVFSGEAPDGEFALPLILEIKPDILITDIKMPFMDGLELSQIIRKNMPWVKIIILSGHDEFGFAREAMRIGVTEYLLKPVTADDLLKSLEKVKALIIDEKKERENAEKIKKQLADNAPLFKDKFLSELLLGLVPPVEVIDNCEKLNINIISKFYIVEIIELERTKKDVPDGEYTEVLQAETLIDNIVVKNSEIIKFRRILGEIILIIKGDNAKSMEETAYSLAQSLKYEVERKTSCILGINIGGVRERIQGIMQSYKEAEEIKNYRYLYGKRKILGINDIKSDMGSKKDFIKIYMNSPYDFLKCGLKSDVRYFVNDYIDNLNDIEMKSPIYIHYLFMDVVINAVRFIDELGGEIEKLIPWVANLESFVAGIDSIEKFGELTELTLNKILEFRDTRVEKKYDSIINKAKEYIQSNFSNSAISLNSVSSYVNVSPSHFSTIFSQEAGENFIEYLTKVRVKKAMELLKTTSLKSSEIAYSVGYNDPHYFCYIFKKAIGVTPKEYRSEA</sequence>
<dbReference type="Pfam" id="PF00072">
    <property type="entry name" value="Response_reg"/>
    <property type="match status" value="1"/>
</dbReference>
<dbReference type="GO" id="GO:0000160">
    <property type="term" value="P:phosphorelay signal transduction system"/>
    <property type="evidence" value="ECO:0007669"/>
    <property type="project" value="UniProtKB-KW"/>
</dbReference>
<dbReference type="PANTHER" id="PTHR42713:SF3">
    <property type="entry name" value="TRANSCRIPTIONAL REGULATORY PROTEIN HPTR"/>
    <property type="match status" value="1"/>
</dbReference>
<evidence type="ECO:0000256" key="2">
    <source>
        <dbReference type="ARBA" id="ARBA00018672"/>
    </source>
</evidence>
<dbReference type="AlphaFoldDB" id="B8I0K9"/>
<dbReference type="HOGENOM" id="CLU_000445_5_0_9"/>
<accession>B8I0K9</accession>
<dbReference type="Gene3D" id="1.10.10.60">
    <property type="entry name" value="Homeodomain-like"/>
    <property type="match status" value="2"/>
</dbReference>
<evidence type="ECO:0000256" key="1">
    <source>
        <dbReference type="ARBA" id="ARBA00004496"/>
    </source>
</evidence>
<dbReference type="InterPro" id="IPR009057">
    <property type="entry name" value="Homeodomain-like_sf"/>
</dbReference>
<evidence type="ECO:0000256" key="4">
    <source>
        <dbReference type="ARBA" id="ARBA00022553"/>
    </source>
</evidence>
<dbReference type="SUPFAM" id="SSF46689">
    <property type="entry name" value="Homeodomain-like"/>
    <property type="match status" value="2"/>
</dbReference>
<keyword evidence="15" id="KW-1185">Reference proteome</keyword>
<protein>
    <recommendedName>
        <fullName evidence="2">Stage 0 sporulation protein A homolog</fullName>
    </recommendedName>
</protein>
<evidence type="ECO:0000256" key="3">
    <source>
        <dbReference type="ARBA" id="ARBA00022490"/>
    </source>
</evidence>
<evidence type="ECO:0000256" key="6">
    <source>
        <dbReference type="ARBA" id="ARBA00023015"/>
    </source>
</evidence>
<dbReference type="GO" id="GO:0043565">
    <property type="term" value="F:sequence-specific DNA binding"/>
    <property type="evidence" value="ECO:0007669"/>
    <property type="project" value="InterPro"/>
</dbReference>
<feature type="coiled-coil region" evidence="11">
    <location>
        <begin position="116"/>
        <end position="143"/>
    </location>
</feature>
<dbReference type="PRINTS" id="PR00032">
    <property type="entry name" value="HTHARAC"/>
</dbReference>
<dbReference type="PANTHER" id="PTHR42713">
    <property type="entry name" value="HISTIDINE KINASE-RELATED"/>
    <property type="match status" value="1"/>
</dbReference>
<dbReference type="CDD" id="cd17536">
    <property type="entry name" value="REC_YesN-like"/>
    <property type="match status" value="1"/>
</dbReference>
<dbReference type="Pfam" id="PF12833">
    <property type="entry name" value="HTH_18"/>
    <property type="match status" value="1"/>
</dbReference>
<evidence type="ECO:0000256" key="10">
    <source>
        <dbReference type="PROSITE-ProRule" id="PRU00169"/>
    </source>
</evidence>
<dbReference type="PROSITE" id="PS50110">
    <property type="entry name" value="RESPONSE_REGULATORY"/>
    <property type="match status" value="1"/>
</dbReference>
<dbReference type="EMBL" id="CP001348">
    <property type="protein sequence ID" value="ACL75584.1"/>
    <property type="molecule type" value="Genomic_DNA"/>
</dbReference>
<dbReference type="InterPro" id="IPR011006">
    <property type="entry name" value="CheY-like_superfamily"/>
</dbReference>
<dbReference type="PROSITE" id="PS01124">
    <property type="entry name" value="HTH_ARAC_FAMILY_2"/>
    <property type="match status" value="1"/>
</dbReference>
<feature type="domain" description="Response regulatory" evidence="13">
    <location>
        <begin position="3"/>
        <end position="120"/>
    </location>
</feature>
<dbReference type="eggNOG" id="COG2207">
    <property type="taxonomic scope" value="Bacteria"/>
</dbReference>
<keyword evidence="5" id="KW-0902">Two-component regulatory system</keyword>
<keyword evidence="3" id="KW-0963">Cytoplasm</keyword>
<proteinExistence type="predicted"/>
<name>B8I0K9_RUMCH</name>
<dbReference type="OrthoDB" id="384217at2"/>
<dbReference type="SMART" id="SM00448">
    <property type="entry name" value="REC"/>
    <property type="match status" value="1"/>
</dbReference>
<keyword evidence="6" id="KW-0805">Transcription regulation</keyword>
<dbReference type="SUPFAM" id="SSF52172">
    <property type="entry name" value="CheY-like"/>
    <property type="match status" value="1"/>
</dbReference>
<dbReference type="RefSeq" id="WP_015924733.1">
    <property type="nucleotide sequence ID" value="NC_011898.1"/>
</dbReference>
<dbReference type="InterPro" id="IPR020449">
    <property type="entry name" value="Tscrpt_reg_AraC-type_HTH"/>
</dbReference>
<keyword evidence="4 10" id="KW-0597">Phosphoprotein</keyword>
<evidence type="ECO:0000313" key="15">
    <source>
        <dbReference type="Proteomes" id="UP000001349"/>
    </source>
</evidence>
<evidence type="ECO:0000259" key="12">
    <source>
        <dbReference type="PROSITE" id="PS01124"/>
    </source>
</evidence>
<dbReference type="KEGG" id="cce:Ccel_1228"/>
<evidence type="ECO:0000256" key="5">
    <source>
        <dbReference type="ARBA" id="ARBA00023012"/>
    </source>
</evidence>
<evidence type="ECO:0000256" key="11">
    <source>
        <dbReference type="SAM" id="Coils"/>
    </source>
</evidence>
<dbReference type="eggNOG" id="COG4753">
    <property type="taxonomic scope" value="Bacteria"/>
</dbReference>
<evidence type="ECO:0000256" key="7">
    <source>
        <dbReference type="ARBA" id="ARBA00023125"/>
    </source>
</evidence>
<evidence type="ECO:0000313" key="14">
    <source>
        <dbReference type="EMBL" id="ACL75584.1"/>
    </source>
</evidence>
<feature type="modified residue" description="4-aspartylphosphate" evidence="10">
    <location>
        <position position="55"/>
    </location>
</feature>
<evidence type="ECO:0000256" key="9">
    <source>
        <dbReference type="ARBA" id="ARBA00024867"/>
    </source>
</evidence>
<feature type="domain" description="HTH araC/xylS-type" evidence="12">
    <location>
        <begin position="432"/>
        <end position="531"/>
    </location>
</feature>
<dbReference type="Gene3D" id="3.40.50.2300">
    <property type="match status" value="1"/>
</dbReference>
<keyword evidence="8" id="KW-0804">Transcription</keyword>